<dbReference type="Pfam" id="PF00640">
    <property type="entry name" value="PID"/>
    <property type="match status" value="1"/>
</dbReference>
<dbReference type="PANTHER" id="PTHR11232">
    <property type="entry name" value="PHOSPHOTYROSINE INTERACTION DOMAIN-CONTAINING FAMILY MEMBER"/>
    <property type="match status" value="1"/>
</dbReference>
<keyword evidence="3" id="KW-0449">Lipoprotein</keyword>
<dbReference type="EMBL" id="JARQWQ010000002">
    <property type="protein sequence ID" value="KAK2573859.1"/>
    <property type="molecule type" value="Genomic_DNA"/>
</dbReference>
<feature type="region of interest" description="Disordered" evidence="1">
    <location>
        <begin position="159"/>
        <end position="179"/>
    </location>
</feature>
<keyword evidence="3" id="KW-0675">Receptor</keyword>
<evidence type="ECO:0000313" key="4">
    <source>
        <dbReference type="Proteomes" id="UP001249851"/>
    </source>
</evidence>
<dbReference type="InterPro" id="IPR006020">
    <property type="entry name" value="PTB/PI_dom"/>
</dbReference>
<accession>A0AAD9VGR0</accession>
<dbReference type="InterPro" id="IPR011993">
    <property type="entry name" value="PH-like_dom_sf"/>
</dbReference>
<protein>
    <submittedName>
        <fullName evidence="3">Low density lipoprotein receptor adapter protein 1</fullName>
    </submittedName>
</protein>
<reference evidence="3" key="2">
    <citation type="journal article" date="2023" name="Science">
        <title>Genomic signatures of disease resistance in endangered staghorn corals.</title>
        <authorList>
            <person name="Vollmer S.V."/>
            <person name="Selwyn J.D."/>
            <person name="Despard B.A."/>
            <person name="Roesel C.L."/>
        </authorList>
    </citation>
    <scope>NUCLEOTIDE SEQUENCE</scope>
    <source>
        <strain evidence="3">K2</strain>
    </source>
</reference>
<dbReference type="AlphaFoldDB" id="A0AAD9VGR0"/>
<evidence type="ECO:0000259" key="2">
    <source>
        <dbReference type="PROSITE" id="PS01179"/>
    </source>
</evidence>
<dbReference type="SMART" id="SM00462">
    <property type="entry name" value="PTB"/>
    <property type="match status" value="1"/>
</dbReference>
<feature type="domain" description="PID" evidence="2">
    <location>
        <begin position="28"/>
        <end position="163"/>
    </location>
</feature>
<dbReference type="CDD" id="cd00934">
    <property type="entry name" value="PTB"/>
    <property type="match status" value="1"/>
</dbReference>
<proteinExistence type="predicted"/>
<name>A0AAD9VGR0_ACRCE</name>
<organism evidence="3 4">
    <name type="scientific">Acropora cervicornis</name>
    <name type="common">Staghorn coral</name>
    <dbReference type="NCBI Taxonomy" id="6130"/>
    <lineage>
        <taxon>Eukaryota</taxon>
        <taxon>Metazoa</taxon>
        <taxon>Cnidaria</taxon>
        <taxon>Anthozoa</taxon>
        <taxon>Hexacorallia</taxon>
        <taxon>Scleractinia</taxon>
        <taxon>Astrocoeniina</taxon>
        <taxon>Acroporidae</taxon>
        <taxon>Acropora</taxon>
    </lineage>
</organism>
<reference evidence="3" key="1">
    <citation type="journal article" date="2023" name="G3 (Bethesda)">
        <title>Whole genome assembly and annotation of the endangered Caribbean coral Acropora cervicornis.</title>
        <authorList>
            <person name="Selwyn J.D."/>
            <person name="Vollmer S.V."/>
        </authorList>
    </citation>
    <scope>NUCLEOTIDE SEQUENCE</scope>
    <source>
        <strain evidence="3">K2</strain>
    </source>
</reference>
<dbReference type="SUPFAM" id="SSF50729">
    <property type="entry name" value="PH domain-like"/>
    <property type="match status" value="1"/>
</dbReference>
<dbReference type="Gene3D" id="2.30.29.30">
    <property type="entry name" value="Pleckstrin-homology domain (PH domain)/Phosphotyrosine-binding domain (PTB)"/>
    <property type="match status" value="1"/>
</dbReference>
<dbReference type="InterPro" id="IPR051133">
    <property type="entry name" value="Adapter_Engulfment-Domain"/>
</dbReference>
<sequence>MAASHSTKRKFSSERAKGYYQLNDAEPKFAAEYLGMILVDELFQPEKGQAISARCVDKLSPVMNRKRKERKVSLLISSNISRGITVTEIPNNEEVCYELHRVAYCSTDVRNHAIFSFIAECNNELQCHVFAFKSEETSKAACLAVSNAFLSAHEERLRKQKRESRRSRQEVTTVDPLET</sequence>
<dbReference type="Proteomes" id="UP001249851">
    <property type="component" value="Unassembled WGS sequence"/>
</dbReference>
<dbReference type="PANTHER" id="PTHR11232:SF74">
    <property type="entry name" value="PTB DOMAIN-CONTAINING ADAPTER PROTEIN CED-6-LIKE PROTEIN"/>
    <property type="match status" value="1"/>
</dbReference>
<evidence type="ECO:0000256" key="1">
    <source>
        <dbReference type="SAM" id="MobiDB-lite"/>
    </source>
</evidence>
<comment type="caution">
    <text evidence="3">The sequence shown here is derived from an EMBL/GenBank/DDBJ whole genome shotgun (WGS) entry which is preliminary data.</text>
</comment>
<keyword evidence="4" id="KW-1185">Reference proteome</keyword>
<dbReference type="PROSITE" id="PS01179">
    <property type="entry name" value="PID"/>
    <property type="match status" value="1"/>
</dbReference>
<gene>
    <name evidence="3" type="ORF">P5673_001566</name>
</gene>
<evidence type="ECO:0000313" key="3">
    <source>
        <dbReference type="EMBL" id="KAK2573859.1"/>
    </source>
</evidence>